<sequence>MAENADLLSLLAEMKKSMEKGQEEMRKGQEEMKDKMEKGQEEMRKGQDERHDKERTTAPLSTTKELLLRRVNQWWISLLVLKISLNHYVSR</sequence>
<evidence type="ECO:0000313" key="2">
    <source>
        <dbReference type="EMBL" id="GBM88263.1"/>
    </source>
</evidence>
<evidence type="ECO:0000256" key="1">
    <source>
        <dbReference type="SAM" id="MobiDB-lite"/>
    </source>
</evidence>
<dbReference type="AlphaFoldDB" id="A0A4Y2JD92"/>
<keyword evidence="3" id="KW-1185">Reference proteome</keyword>
<proteinExistence type="predicted"/>
<protein>
    <submittedName>
        <fullName evidence="2">Uncharacterized protein</fullName>
    </submittedName>
</protein>
<dbReference type="EMBL" id="BGPR01003448">
    <property type="protein sequence ID" value="GBM88263.1"/>
    <property type="molecule type" value="Genomic_DNA"/>
</dbReference>
<name>A0A4Y2JD92_ARAVE</name>
<comment type="caution">
    <text evidence="2">The sequence shown here is derived from an EMBL/GenBank/DDBJ whole genome shotgun (WGS) entry which is preliminary data.</text>
</comment>
<gene>
    <name evidence="2" type="ORF">AVEN_129856_1</name>
</gene>
<feature type="compositionally biased region" description="Basic and acidic residues" evidence="1">
    <location>
        <begin position="15"/>
        <end position="56"/>
    </location>
</feature>
<dbReference type="Proteomes" id="UP000499080">
    <property type="component" value="Unassembled WGS sequence"/>
</dbReference>
<evidence type="ECO:0000313" key="3">
    <source>
        <dbReference type="Proteomes" id="UP000499080"/>
    </source>
</evidence>
<feature type="region of interest" description="Disordered" evidence="1">
    <location>
        <begin position="15"/>
        <end position="58"/>
    </location>
</feature>
<accession>A0A4Y2JD92</accession>
<organism evidence="2 3">
    <name type="scientific">Araneus ventricosus</name>
    <name type="common">Orbweaver spider</name>
    <name type="synonym">Epeira ventricosa</name>
    <dbReference type="NCBI Taxonomy" id="182803"/>
    <lineage>
        <taxon>Eukaryota</taxon>
        <taxon>Metazoa</taxon>
        <taxon>Ecdysozoa</taxon>
        <taxon>Arthropoda</taxon>
        <taxon>Chelicerata</taxon>
        <taxon>Arachnida</taxon>
        <taxon>Araneae</taxon>
        <taxon>Araneomorphae</taxon>
        <taxon>Entelegynae</taxon>
        <taxon>Araneoidea</taxon>
        <taxon>Araneidae</taxon>
        <taxon>Araneus</taxon>
    </lineage>
</organism>
<reference evidence="2 3" key="1">
    <citation type="journal article" date="2019" name="Sci. Rep.">
        <title>Orb-weaving spider Araneus ventricosus genome elucidates the spidroin gene catalogue.</title>
        <authorList>
            <person name="Kono N."/>
            <person name="Nakamura H."/>
            <person name="Ohtoshi R."/>
            <person name="Moran D.A.P."/>
            <person name="Shinohara A."/>
            <person name="Yoshida Y."/>
            <person name="Fujiwara M."/>
            <person name="Mori M."/>
            <person name="Tomita M."/>
            <person name="Arakawa K."/>
        </authorList>
    </citation>
    <scope>NUCLEOTIDE SEQUENCE [LARGE SCALE GENOMIC DNA]</scope>
</reference>